<dbReference type="Pfam" id="PF01548">
    <property type="entry name" value="DEDD_Tnp_IS110"/>
    <property type="match status" value="1"/>
</dbReference>
<evidence type="ECO:0000259" key="2">
    <source>
        <dbReference type="Pfam" id="PF02371"/>
    </source>
</evidence>
<dbReference type="AlphaFoldDB" id="A0A0K0PD89"/>
<dbReference type="PANTHER" id="PTHR33055">
    <property type="entry name" value="TRANSPOSASE FOR INSERTION SEQUENCE ELEMENT IS1111A"/>
    <property type="match status" value="1"/>
</dbReference>
<dbReference type="InterPro" id="IPR002525">
    <property type="entry name" value="Transp_IS110-like_N"/>
</dbReference>
<proteinExistence type="predicted"/>
<dbReference type="GO" id="GO:0003677">
    <property type="term" value="F:DNA binding"/>
    <property type="evidence" value="ECO:0007669"/>
    <property type="project" value="InterPro"/>
</dbReference>
<dbReference type="RefSeq" id="WP_414590127.1">
    <property type="nucleotide sequence ID" value="NZ_CAWUDP010000277.1"/>
</dbReference>
<protein>
    <submittedName>
        <fullName evidence="3">Mobile element protein</fullName>
    </submittedName>
</protein>
<dbReference type="InterPro" id="IPR047650">
    <property type="entry name" value="Transpos_IS110"/>
</dbReference>
<dbReference type="NCBIfam" id="NF033542">
    <property type="entry name" value="transpos_IS110"/>
    <property type="match status" value="1"/>
</dbReference>
<dbReference type="EMBL" id="KR857271">
    <property type="protein sequence ID" value="AKQ22646.1"/>
    <property type="molecule type" value="Genomic_DNA"/>
</dbReference>
<dbReference type="GO" id="GO:0006313">
    <property type="term" value="P:DNA transposition"/>
    <property type="evidence" value="ECO:0007669"/>
    <property type="project" value="InterPro"/>
</dbReference>
<organism evidence="3">
    <name type="scientific">Scytonema sp. PCC 10023</name>
    <dbReference type="NCBI Taxonomy" id="1680591"/>
    <lineage>
        <taxon>Bacteria</taxon>
        <taxon>Bacillati</taxon>
        <taxon>Cyanobacteriota</taxon>
        <taxon>Cyanophyceae</taxon>
        <taxon>Nostocales</taxon>
        <taxon>Scytonemataceae</taxon>
        <taxon>Scytonema</taxon>
    </lineage>
</organism>
<dbReference type="Pfam" id="PF02371">
    <property type="entry name" value="Transposase_20"/>
    <property type="match status" value="1"/>
</dbReference>
<evidence type="ECO:0000313" key="3">
    <source>
        <dbReference type="EMBL" id="AKQ22646.1"/>
    </source>
</evidence>
<feature type="domain" description="Transposase IS116/IS110/IS902 C-terminal" evidence="2">
    <location>
        <begin position="302"/>
        <end position="384"/>
    </location>
</feature>
<dbReference type="GO" id="GO:0004803">
    <property type="term" value="F:transposase activity"/>
    <property type="evidence" value="ECO:0007669"/>
    <property type="project" value="InterPro"/>
</dbReference>
<accession>A0A0K0PD89</accession>
<dbReference type="PANTHER" id="PTHR33055:SF13">
    <property type="entry name" value="TRANSPOSASE"/>
    <property type="match status" value="1"/>
</dbReference>
<evidence type="ECO:0000259" key="1">
    <source>
        <dbReference type="Pfam" id="PF01548"/>
    </source>
</evidence>
<sequence length="459" mass="51399">MNKQESARDSFNTNLPLININAAGIDIGADRHWVSVPIGRDSENVRSFACFTADLYAMADWLHQCGVTTVAMESTGVYWLPVYEVLESRGLEVKLVNAHYVKTVPGRKTDVLDCQWLQQLHTYGLLAGSFRPEDQICVLRSYIRQRDNLIKSTCVHVQRMQKALTEMNVQLHRVISDITGTTGMAIIRAIVAGERDPKKLAAFKDGRIKASSLEIASALTGNYRPELVFILQQELQLYEFYQQQIATCDFQIEQCLISFADKVDVTKKTLPKPKRRGKKQPGNAPQFDLRTHLYRISGVDFTQINGFGALTVLILLSELGLDPTRFPTVKHFTSWLGLCPGSRITGGKVKSSKTRPVVNRAANAFRMAAQTLCRSHSALGAYYRRMQARLGAPKAITAAAHKLARLFYRLWTSGGAYTDPGIDAYEQQYRDRTVKYLQKKAHTLGFNLVAQSTATECVS</sequence>
<feature type="domain" description="Transposase IS110-like N-terminal" evidence="1">
    <location>
        <begin position="23"/>
        <end position="167"/>
    </location>
</feature>
<dbReference type="InterPro" id="IPR003346">
    <property type="entry name" value="Transposase_20"/>
</dbReference>
<name>A0A0K0PD89_9CYAN</name>
<reference evidence="3" key="1">
    <citation type="submission" date="2015-05" db="EMBL/GenBank/DDBJ databases">
        <title>Metabolic and evolutionary origin of actin-binding polyketides from diverse organisms.</title>
        <authorList>
            <person name="Ueoka R."/>
            <person name="Uria A.R."/>
            <person name="Reiter S."/>
            <person name="Mori T."/>
            <person name="Karbaum P."/>
            <person name="Peters E.E."/>
            <person name="Helfrich E.J.N."/>
            <person name="Morinaka B.I."/>
            <person name="Gugger M."/>
            <person name="Takeyama H."/>
            <person name="Matsunaga S."/>
            <person name="Piel J."/>
        </authorList>
    </citation>
    <scope>NUCLEOTIDE SEQUENCE</scope>
    <source>
        <strain evidence="3">PCC 10023</strain>
    </source>
</reference>